<dbReference type="EMBL" id="GECZ01016207">
    <property type="protein sequence ID" value="JAS53562.1"/>
    <property type="molecule type" value="Transcribed_RNA"/>
</dbReference>
<dbReference type="GO" id="GO:0016020">
    <property type="term" value="C:membrane"/>
    <property type="evidence" value="ECO:0007669"/>
    <property type="project" value="InterPro"/>
</dbReference>
<keyword evidence="4" id="KW-0547">Nucleotide-binding</keyword>
<keyword evidence="7" id="KW-0472">Membrane</keyword>
<dbReference type="GO" id="GO:0042626">
    <property type="term" value="F:ATPase-coupled transmembrane transporter activity"/>
    <property type="evidence" value="ECO:0007669"/>
    <property type="project" value="TreeGrafter"/>
</dbReference>
<feature type="non-terminal residue" evidence="8">
    <location>
        <position position="1"/>
    </location>
</feature>
<gene>
    <name evidence="8" type="ORF">g.49786</name>
</gene>
<evidence type="ECO:0000256" key="4">
    <source>
        <dbReference type="ARBA" id="ARBA00022741"/>
    </source>
</evidence>
<evidence type="ECO:0000256" key="3">
    <source>
        <dbReference type="ARBA" id="ARBA00022737"/>
    </source>
</evidence>
<dbReference type="PANTHER" id="PTHR24223">
    <property type="entry name" value="ATP-BINDING CASSETTE SUB-FAMILY C"/>
    <property type="match status" value="1"/>
</dbReference>
<evidence type="ECO:0000256" key="6">
    <source>
        <dbReference type="ARBA" id="ARBA00022989"/>
    </source>
</evidence>
<keyword evidence="3" id="KW-0677">Repeat</keyword>
<proteinExistence type="predicted"/>
<reference evidence="8" key="1">
    <citation type="submission" date="2015-11" db="EMBL/GenBank/DDBJ databases">
        <title>De novo transcriptome assembly of four potential Pierce s Disease insect vectors from Arizona vineyards.</title>
        <authorList>
            <person name="Tassone E.E."/>
        </authorList>
    </citation>
    <scope>NUCLEOTIDE SEQUENCE</scope>
</reference>
<sequence>YMNPDREFTAVTAFVSISLFNILRFPISMLPMCITNLVQTVVSLKRINQFMNNEDLRADNVSHDQDEKDPLVVENGTFQWTEDGAEPILKDINLRVRKGSLCA</sequence>
<comment type="subcellular location">
    <subcellularLocation>
        <location evidence="1">Endomembrane system</location>
        <topology evidence="1">Multi-pass membrane protein</topology>
    </subcellularLocation>
</comment>
<evidence type="ECO:0000313" key="8">
    <source>
        <dbReference type="EMBL" id="JAS53562.1"/>
    </source>
</evidence>
<dbReference type="InterPro" id="IPR036640">
    <property type="entry name" value="ABC1_TM_sf"/>
</dbReference>
<keyword evidence="2" id="KW-0812">Transmembrane</keyword>
<dbReference type="InterPro" id="IPR050173">
    <property type="entry name" value="ABC_transporter_C-like"/>
</dbReference>
<dbReference type="AlphaFoldDB" id="A0A1B6FTM0"/>
<feature type="non-terminal residue" evidence="8">
    <location>
        <position position="103"/>
    </location>
</feature>
<keyword evidence="5" id="KW-0067">ATP-binding</keyword>
<organism evidence="8">
    <name type="scientific">Cuerna arida</name>
    <dbReference type="NCBI Taxonomy" id="1464854"/>
    <lineage>
        <taxon>Eukaryota</taxon>
        <taxon>Metazoa</taxon>
        <taxon>Ecdysozoa</taxon>
        <taxon>Arthropoda</taxon>
        <taxon>Hexapoda</taxon>
        <taxon>Insecta</taxon>
        <taxon>Pterygota</taxon>
        <taxon>Neoptera</taxon>
        <taxon>Paraneoptera</taxon>
        <taxon>Hemiptera</taxon>
        <taxon>Auchenorrhyncha</taxon>
        <taxon>Membracoidea</taxon>
        <taxon>Cicadellidae</taxon>
        <taxon>Cicadellinae</taxon>
        <taxon>Proconiini</taxon>
        <taxon>Cuerna</taxon>
    </lineage>
</organism>
<evidence type="ECO:0008006" key="9">
    <source>
        <dbReference type="Google" id="ProtNLM"/>
    </source>
</evidence>
<evidence type="ECO:0000256" key="7">
    <source>
        <dbReference type="ARBA" id="ARBA00023136"/>
    </source>
</evidence>
<evidence type="ECO:0000256" key="2">
    <source>
        <dbReference type="ARBA" id="ARBA00022692"/>
    </source>
</evidence>
<accession>A0A1B6FTM0</accession>
<evidence type="ECO:0000256" key="5">
    <source>
        <dbReference type="ARBA" id="ARBA00022840"/>
    </source>
</evidence>
<dbReference type="Gene3D" id="1.20.1560.10">
    <property type="entry name" value="ABC transporter type 1, transmembrane domain"/>
    <property type="match status" value="1"/>
</dbReference>
<dbReference type="GO" id="GO:0012505">
    <property type="term" value="C:endomembrane system"/>
    <property type="evidence" value="ECO:0007669"/>
    <property type="project" value="UniProtKB-SubCell"/>
</dbReference>
<protein>
    <recommendedName>
        <fullName evidence="9">ABC transmembrane type-1 domain-containing protein</fullName>
    </recommendedName>
</protein>
<evidence type="ECO:0000256" key="1">
    <source>
        <dbReference type="ARBA" id="ARBA00004127"/>
    </source>
</evidence>
<keyword evidence="6" id="KW-1133">Transmembrane helix</keyword>
<dbReference type="GO" id="GO:0005524">
    <property type="term" value="F:ATP binding"/>
    <property type="evidence" value="ECO:0007669"/>
    <property type="project" value="UniProtKB-KW"/>
</dbReference>
<dbReference type="PANTHER" id="PTHR24223:SF443">
    <property type="entry name" value="MULTIDRUG-RESISTANCE LIKE PROTEIN 1, ISOFORM I"/>
    <property type="match status" value="1"/>
</dbReference>
<name>A0A1B6FTM0_9HEMI</name>